<dbReference type="Pfam" id="PF14841">
    <property type="entry name" value="FliG_M"/>
    <property type="match status" value="1"/>
</dbReference>
<evidence type="ECO:0000256" key="1">
    <source>
        <dbReference type="ARBA" id="ARBA00004117"/>
    </source>
</evidence>
<comment type="function">
    <text evidence="10">FliG is one of three proteins (FliG, FliN, FliM) that forms the rotor-mounted switch complex (C ring), located at the base of the basal body. This complex interacts with the CheY and CheZ chemotaxis proteins, in addition to contacting components of the motor that determine the direction of flagellar rotation.</text>
</comment>
<keyword evidence="7" id="KW-0283">Flagellar rotation</keyword>
<evidence type="ECO:0000256" key="3">
    <source>
        <dbReference type="ARBA" id="ARBA00010299"/>
    </source>
</evidence>
<evidence type="ECO:0000256" key="10">
    <source>
        <dbReference type="ARBA" id="ARBA00025598"/>
    </source>
</evidence>
<dbReference type="AlphaFoldDB" id="A0A1I0NIX0"/>
<dbReference type="PANTHER" id="PTHR30534">
    <property type="entry name" value="FLAGELLAR MOTOR SWITCH PROTEIN FLIG"/>
    <property type="match status" value="1"/>
</dbReference>
<evidence type="ECO:0000259" key="12">
    <source>
        <dbReference type="Pfam" id="PF14841"/>
    </source>
</evidence>
<evidence type="ECO:0000259" key="11">
    <source>
        <dbReference type="Pfam" id="PF01706"/>
    </source>
</evidence>
<keyword evidence="15" id="KW-1185">Reference proteome</keyword>
<dbReference type="GO" id="GO:0006935">
    <property type="term" value="P:chemotaxis"/>
    <property type="evidence" value="ECO:0007669"/>
    <property type="project" value="UniProtKB-KW"/>
</dbReference>
<dbReference type="Proteomes" id="UP000199650">
    <property type="component" value="Unassembled WGS sequence"/>
</dbReference>
<feature type="domain" description="Flagellar motor switch protein FliG C-terminal" evidence="11">
    <location>
        <begin position="254"/>
        <end position="364"/>
    </location>
</feature>
<dbReference type="GO" id="GO:0009425">
    <property type="term" value="C:bacterial-type flagellum basal body"/>
    <property type="evidence" value="ECO:0007669"/>
    <property type="project" value="UniProtKB-SubCell"/>
</dbReference>
<accession>A0A1I0NIX0</accession>
<dbReference type="PRINTS" id="PR00954">
    <property type="entry name" value="FLGMOTORFLIG"/>
</dbReference>
<dbReference type="InterPro" id="IPR028263">
    <property type="entry name" value="FliG_N"/>
</dbReference>
<comment type="similarity">
    <text evidence="3">Belongs to the FliG family.</text>
</comment>
<dbReference type="InterPro" id="IPR011002">
    <property type="entry name" value="FliG_a-hlx"/>
</dbReference>
<dbReference type="GO" id="GO:0005886">
    <property type="term" value="C:plasma membrane"/>
    <property type="evidence" value="ECO:0007669"/>
    <property type="project" value="UniProtKB-SubCell"/>
</dbReference>
<dbReference type="InterPro" id="IPR032779">
    <property type="entry name" value="FliG_M"/>
</dbReference>
<proteinExistence type="inferred from homology"/>
<dbReference type="EMBL" id="FOJB01000001">
    <property type="protein sequence ID" value="SEW01106.1"/>
    <property type="molecule type" value="Genomic_DNA"/>
</dbReference>
<keyword evidence="14" id="KW-0966">Cell projection</keyword>
<dbReference type="InterPro" id="IPR023087">
    <property type="entry name" value="Flg_Motor_Flig_C"/>
</dbReference>
<reference evidence="14 15" key="1">
    <citation type="submission" date="2016-10" db="EMBL/GenBank/DDBJ databases">
        <authorList>
            <person name="de Groot N.N."/>
        </authorList>
    </citation>
    <scope>NUCLEOTIDE SEQUENCE [LARGE SCALE GENOMIC DNA]</scope>
    <source>
        <strain evidence="14 15">DSM 29439</strain>
    </source>
</reference>
<keyword evidence="6" id="KW-0145">Chemotaxis</keyword>
<dbReference type="InterPro" id="IPR000090">
    <property type="entry name" value="Flg_Motor_Flig"/>
</dbReference>
<evidence type="ECO:0000256" key="4">
    <source>
        <dbReference type="ARBA" id="ARBA00021870"/>
    </source>
</evidence>
<dbReference type="Pfam" id="PF14842">
    <property type="entry name" value="FliG_N"/>
    <property type="match status" value="1"/>
</dbReference>
<dbReference type="GO" id="GO:0003774">
    <property type="term" value="F:cytoskeletal motor activity"/>
    <property type="evidence" value="ECO:0007669"/>
    <property type="project" value="InterPro"/>
</dbReference>
<keyword evidence="9" id="KW-0975">Bacterial flagellum</keyword>
<evidence type="ECO:0000256" key="5">
    <source>
        <dbReference type="ARBA" id="ARBA00022475"/>
    </source>
</evidence>
<dbReference type="PANTHER" id="PTHR30534:SF0">
    <property type="entry name" value="FLAGELLAR MOTOR SWITCH PROTEIN FLIG"/>
    <property type="match status" value="1"/>
</dbReference>
<keyword evidence="5" id="KW-1003">Cell membrane</keyword>
<feature type="domain" description="Flagellar motor switch protein FliG N-terminal" evidence="13">
    <location>
        <begin position="42"/>
        <end position="144"/>
    </location>
</feature>
<evidence type="ECO:0000313" key="14">
    <source>
        <dbReference type="EMBL" id="SEW01106.1"/>
    </source>
</evidence>
<feature type="domain" description="Flagellar motor switch protein FliG middle" evidence="12">
    <location>
        <begin position="152"/>
        <end position="223"/>
    </location>
</feature>
<sequence length="371" mass="39372">MTALDIEHTDIMPTNIGVSQKDSIPSKGIAPPGRASAVTRVLTRKQKAAIIVRLLLAEGAVLALQDLPEGLQAELIRQMSDLRYIDRATLKSVIDEFVHEIEDIGLAFPGGIEGTLSILDGAISPSTAARMRKMAGVQLTGDPWATIAGLDPELLLNILKTESTEIAAVLLSKLKVSVAAELLGQLSGPRARKVAYAVSQTGAIAPDVVERIGRSLADQLGTQPPKAFDDGPVERVGAILNASPAATRDDVLDGLDQDDTIFATAVRKAIFTFADIPARIAPTDIPKVTRDVDQAVLVTALVAATGDLEPIAEFILGAISKRMSEQIREEMTERGDVKPKEGEAAMAAIVVQIRELEAAGEITLIADDDDE</sequence>
<keyword evidence="14" id="KW-0282">Flagellum</keyword>
<evidence type="ECO:0000256" key="2">
    <source>
        <dbReference type="ARBA" id="ARBA00004413"/>
    </source>
</evidence>
<evidence type="ECO:0000259" key="13">
    <source>
        <dbReference type="Pfam" id="PF14842"/>
    </source>
</evidence>
<evidence type="ECO:0000313" key="15">
    <source>
        <dbReference type="Proteomes" id="UP000199650"/>
    </source>
</evidence>
<dbReference type="STRING" id="1173584.SAMN05444851_0850"/>
<dbReference type="SUPFAM" id="SSF48029">
    <property type="entry name" value="FliG"/>
    <property type="match status" value="2"/>
</dbReference>
<comment type="subcellular location">
    <subcellularLocation>
        <location evidence="1">Bacterial flagellum basal body</location>
    </subcellularLocation>
    <subcellularLocation>
        <location evidence="2">Cell membrane</location>
        <topology evidence="2">Peripheral membrane protein</topology>
        <orientation evidence="2">Cytoplasmic side</orientation>
    </subcellularLocation>
</comment>
<name>A0A1I0NIX0_9RHOB</name>
<keyword evidence="8" id="KW-0472">Membrane</keyword>
<dbReference type="Gene3D" id="1.10.220.30">
    <property type="match status" value="3"/>
</dbReference>
<dbReference type="Pfam" id="PF01706">
    <property type="entry name" value="FliG_C"/>
    <property type="match status" value="1"/>
</dbReference>
<evidence type="ECO:0000256" key="6">
    <source>
        <dbReference type="ARBA" id="ARBA00022500"/>
    </source>
</evidence>
<gene>
    <name evidence="14" type="ORF">SAMN05444851_0850</name>
</gene>
<keyword evidence="14" id="KW-0969">Cilium</keyword>
<protein>
    <recommendedName>
        <fullName evidence="4">Flagellar motor switch protein FliG</fullName>
    </recommendedName>
</protein>
<evidence type="ECO:0000256" key="8">
    <source>
        <dbReference type="ARBA" id="ARBA00023136"/>
    </source>
</evidence>
<organism evidence="14 15">
    <name type="scientific">Aliiroseovarius sediminilitoris</name>
    <dbReference type="NCBI Taxonomy" id="1173584"/>
    <lineage>
        <taxon>Bacteria</taxon>
        <taxon>Pseudomonadati</taxon>
        <taxon>Pseudomonadota</taxon>
        <taxon>Alphaproteobacteria</taxon>
        <taxon>Rhodobacterales</taxon>
        <taxon>Paracoccaceae</taxon>
        <taxon>Aliiroseovarius</taxon>
    </lineage>
</organism>
<evidence type="ECO:0000256" key="7">
    <source>
        <dbReference type="ARBA" id="ARBA00022779"/>
    </source>
</evidence>
<evidence type="ECO:0000256" key="9">
    <source>
        <dbReference type="ARBA" id="ARBA00023143"/>
    </source>
</evidence>
<dbReference type="GO" id="GO:0071973">
    <property type="term" value="P:bacterial-type flagellum-dependent cell motility"/>
    <property type="evidence" value="ECO:0007669"/>
    <property type="project" value="InterPro"/>
</dbReference>